<dbReference type="RefSeq" id="WP_092053219.1">
    <property type="nucleotide sequence ID" value="NZ_FOQD01000015.1"/>
</dbReference>
<proteinExistence type="inferred from homology"/>
<dbReference type="Gene3D" id="3.20.20.70">
    <property type="entry name" value="Aldolase class I"/>
    <property type="match status" value="1"/>
</dbReference>
<dbReference type="PANTHER" id="PTHR30246:SF1">
    <property type="entry name" value="2-DEHYDRO-3-DEOXY-6-PHOSPHOGALACTONATE ALDOLASE-RELATED"/>
    <property type="match status" value="1"/>
</dbReference>
<organism evidence="6 7">
    <name type="scientific">Planctomicrobium piriforme</name>
    <dbReference type="NCBI Taxonomy" id="1576369"/>
    <lineage>
        <taxon>Bacteria</taxon>
        <taxon>Pseudomonadati</taxon>
        <taxon>Planctomycetota</taxon>
        <taxon>Planctomycetia</taxon>
        <taxon>Planctomycetales</taxon>
        <taxon>Planctomycetaceae</taxon>
        <taxon>Planctomicrobium</taxon>
    </lineage>
</organism>
<dbReference type="InterPro" id="IPR000887">
    <property type="entry name" value="Aldlse_KDPG_KHG"/>
</dbReference>
<protein>
    <submittedName>
        <fullName evidence="6">2-dehydro-3-deoxyphosphogluconate aldolase / (4S)-4-hydroxy-2-oxoglutarate aldolase</fullName>
    </submittedName>
</protein>
<evidence type="ECO:0000256" key="2">
    <source>
        <dbReference type="ARBA" id="ARBA00006906"/>
    </source>
</evidence>
<dbReference type="InterPro" id="IPR013785">
    <property type="entry name" value="Aldolase_TIM"/>
</dbReference>
<keyword evidence="5" id="KW-0119">Carbohydrate metabolism</keyword>
<dbReference type="OrthoDB" id="9802667at2"/>
<dbReference type="NCBIfam" id="TIGR01182">
    <property type="entry name" value="eda"/>
    <property type="match status" value="1"/>
</dbReference>
<dbReference type="STRING" id="1576369.SAMN05421753_11513"/>
<evidence type="ECO:0000313" key="7">
    <source>
        <dbReference type="Proteomes" id="UP000199518"/>
    </source>
</evidence>
<dbReference type="CDD" id="cd00452">
    <property type="entry name" value="KDPG_aldolase"/>
    <property type="match status" value="1"/>
</dbReference>
<dbReference type="SUPFAM" id="SSF51569">
    <property type="entry name" value="Aldolase"/>
    <property type="match status" value="1"/>
</dbReference>
<evidence type="ECO:0000256" key="5">
    <source>
        <dbReference type="ARBA" id="ARBA00023277"/>
    </source>
</evidence>
<evidence type="ECO:0000256" key="1">
    <source>
        <dbReference type="ARBA" id="ARBA00004761"/>
    </source>
</evidence>
<name>A0A1I3N780_9PLAN</name>
<accession>A0A1I3N780</accession>
<dbReference type="EMBL" id="FOQD01000015">
    <property type="protein sequence ID" value="SFJ05087.1"/>
    <property type="molecule type" value="Genomic_DNA"/>
</dbReference>
<comment type="pathway">
    <text evidence="1">Carbohydrate acid metabolism.</text>
</comment>
<dbReference type="Pfam" id="PF01081">
    <property type="entry name" value="Aldolase"/>
    <property type="match status" value="1"/>
</dbReference>
<keyword evidence="7" id="KW-1185">Reference proteome</keyword>
<reference evidence="7" key="1">
    <citation type="submission" date="2016-10" db="EMBL/GenBank/DDBJ databases">
        <authorList>
            <person name="Varghese N."/>
            <person name="Submissions S."/>
        </authorList>
    </citation>
    <scope>NUCLEOTIDE SEQUENCE [LARGE SCALE GENOMIC DNA]</scope>
    <source>
        <strain evidence="7">DSM 26348</strain>
    </source>
</reference>
<evidence type="ECO:0000313" key="6">
    <source>
        <dbReference type="EMBL" id="SFJ05087.1"/>
    </source>
</evidence>
<gene>
    <name evidence="6" type="ORF">SAMN05421753_11513</name>
</gene>
<dbReference type="PANTHER" id="PTHR30246">
    <property type="entry name" value="2-KETO-3-DEOXY-6-PHOSPHOGLUCONATE ALDOLASE"/>
    <property type="match status" value="1"/>
</dbReference>
<keyword evidence="4" id="KW-0456">Lyase</keyword>
<comment type="subunit">
    <text evidence="3">Homotrimer.</text>
</comment>
<dbReference type="GO" id="GO:0016829">
    <property type="term" value="F:lyase activity"/>
    <property type="evidence" value="ECO:0007669"/>
    <property type="project" value="UniProtKB-KW"/>
</dbReference>
<comment type="similarity">
    <text evidence="2">Belongs to the KHG/KDPG aldolase family.</text>
</comment>
<evidence type="ECO:0000256" key="3">
    <source>
        <dbReference type="ARBA" id="ARBA00011233"/>
    </source>
</evidence>
<evidence type="ECO:0000256" key="4">
    <source>
        <dbReference type="ARBA" id="ARBA00023239"/>
    </source>
</evidence>
<dbReference type="Proteomes" id="UP000199518">
    <property type="component" value="Unassembled WGS sequence"/>
</dbReference>
<sequence length="215" mass="22569">MSKDADLRRVLDLGLVAIIRASSGDQLLNVSKALLAGGIDVIEVTFTVPGALQIIQQISKELGGKILLGAGTVLDPETARAALLAGAEFIVTPVVNIEVIQMCQRYGKLCMAGAFTPTEILTAWQAGADIVKVFPAEIGGPNYLKILHGPLPQVRLLPTGGVNLDTLPAFVKAGACAVGLGSSLVEKEALAKGDMQRIQTLAAAYVQKMHECRTL</sequence>
<dbReference type="AlphaFoldDB" id="A0A1I3N780"/>